<organism evidence="1 2">
    <name type="scientific">Puccinia coronata f. sp. avenae</name>
    <dbReference type="NCBI Taxonomy" id="200324"/>
    <lineage>
        <taxon>Eukaryota</taxon>
        <taxon>Fungi</taxon>
        <taxon>Dikarya</taxon>
        <taxon>Basidiomycota</taxon>
        <taxon>Pucciniomycotina</taxon>
        <taxon>Pucciniomycetes</taxon>
        <taxon>Pucciniales</taxon>
        <taxon>Pucciniaceae</taxon>
        <taxon>Puccinia</taxon>
    </lineage>
</organism>
<dbReference type="Proteomes" id="UP000235392">
    <property type="component" value="Unassembled WGS sequence"/>
</dbReference>
<gene>
    <name evidence="1" type="ORF">PCASD_02852</name>
</gene>
<reference evidence="1 2" key="1">
    <citation type="submission" date="2017-11" db="EMBL/GenBank/DDBJ databases">
        <title>De novo assembly and phasing of dikaryotic genomes from two isolates of Puccinia coronata f. sp. avenae, the causal agent of oat crown rust.</title>
        <authorList>
            <person name="Miller M.E."/>
            <person name="Zhang Y."/>
            <person name="Omidvar V."/>
            <person name="Sperschneider J."/>
            <person name="Schwessinger B."/>
            <person name="Raley C."/>
            <person name="Palmer J.M."/>
            <person name="Garnica D."/>
            <person name="Upadhyaya N."/>
            <person name="Rathjen J."/>
            <person name="Taylor J.M."/>
            <person name="Park R.F."/>
            <person name="Dodds P.N."/>
            <person name="Hirsch C.D."/>
            <person name="Kianian S.F."/>
            <person name="Figueroa M."/>
        </authorList>
    </citation>
    <scope>NUCLEOTIDE SEQUENCE [LARGE SCALE GENOMIC DNA]</scope>
    <source>
        <strain evidence="1">12SD80</strain>
    </source>
</reference>
<protein>
    <submittedName>
        <fullName evidence="1">Uncharacterized protein</fullName>
    </submittedName>
</protein>
<comment type="caution">
    <text evidence="1">The sequence shown here is derived from an EMBL/GenBank/DDBJ whole genome shotgun (WGS) entry which is preliminary data.</text>
</comment>
<evidence type="ECO:0000313" key="2">
    <source>
        <dbReference type="Proteomes" id="UP000235392"/>
    </source>
</evidence>
<name>A0A2N5VEA4_9BASI</name>
<dbReference type="AlphaFoldDB" id="A0A2N5VEA4"/>
<proteinExistence type="predicted"/>
<dbReference type="EMBL" id="PGCI01000024">
    <property type="protein sequence ID" value="PLW48327.1"/>
    <property type="molecule type" value="Genomic_DNA"/>
</dbReference>
<sequence>MARMTHKGTCSGASTNSFQSISFITEATGHAHSGIDYLSPSLFGVSGLQESCLPSA</sequence>
<evidence type="ECO:0000313" key="1">
    <source>
        <dbReference type="EMBL" id="PLW48327.1"/>
    </source>
</evidence>
<accession>A0A2N5VEA4</accession>